<name>B7L3J4_METC4</name>
<accession>B7L3J4</accession>
<protein>
    <recommendedName>
        <fullName evidence="3">Kinase</fullName>
    </recommendedName>
</protein>
<geneLocation type="plasmid" evidence="1 2">
    <name>pCMU01</name>
</geneLocation>
<dbReference type="Pfam" id="PF13671">
    <property type="entry name" value="AAA_33"/>
    <property type="match status" value="1"/>
</dbReference>
<reference evidence="1 2" key="2">
    <citation type="journal article" date="2012" name="J. Bacteriol.">
        <title>Complete genome sequences of six strains of the genus Methylobacterium.</title>
        <authorList>
            <person name="Marx C.J."/>
            <person name="Bringel F."/>
            <person name="Chistoserdova L."/>
            <person name="Moulin L."/>
            <person name="Farhan Ul Haque M."/>
            <person name="Fleischman D.E."/>
            <person name="Gruffaz C."/>
            <person name="Jourand P."/>
            <person name="Knief C."/>
            <person name="Lee M.C."/>
            <person name="Muller E.E."/>
            <person name="Nadalig T."/>
            <person name="Peyraud R."/>
            <person name="Roselli S."/>
            <person name="Russ L."/>
            <person name="Goodwin L.A."/>
            <person name="Ivanova N."/>
            <person name="Kyrpides N."/>
            <person name="Lajus A."/>
            <person name="Land M.L."/>
            <person name="Medigue C."/>
            <person name="Mikhailova N."/>
            <person name="Nolan M."/>
            <person name="Woyke T."/>
            <person name="Stolyar S."/>
            <person name="Vorholt J.A."/>
            <person name="Vuilleumier S."/>
        </authorList>
    </citation>
    <scope>NUCLEOTIDE SEQUENCE [LARGE SCALE GENOMIC DNA]</scope>
    <source>
        <strain evidence="2">CM4 / NCIMB 13688</strain>
        <plasmid evidence="1 2">pCMU01</plasmid>
    </source>
</reference>
<dbReference type="Gene3D" id="3.40.50.300">
    <property type="entry name" value="P-loop containing nucleotide triphosphate hydrolases"/>
    <property type="match status" value="1"/>
</dbReference>
<dbReference type="InterPro" id="IPR027417">
    <property type="entry name" value="P-loop_NTPase"/>
</dbReference>
<evidence type="ECO:0000313" key="1">
    <source>
        <dbReference type="EMBL" id="ACK86402.1"/>
    </source>
</evidence>
<dbReference type="SUPFAM" id="SSF52540">
    <property type="entry name" value="P-loop containing nucleoside triphosphate hydrolases"/>
    <property type="match status" value="1"/>
</dbReference>
<evidence type="ECO:0008006" key="3">
    <source>
        <dbReference type="Google" id="ProtNLM"/>
    </source>
</evidence>
<dbReference type="KEGG" id="mch:Mchl_5681"/>
<evidence type="ECO:0000313" key="2">
    <source>
        <dbReference type="Proteomes" id="UP000002385"/>
    </source>
</evidence>
<gene>
    <name evidence="1" type="ordered locus">Mchl_5681</name>
</gene>
<dbReference type="Proteomes" id="UP000002385">
    <property type="component" value="Plasmid pCMU01"/>
</dbReference>
<dbReference type="AlphaFoldDB" id="B7L3J4"/>
<keyword evidence="1" id="KW-0614">Plasmid</keyword>
<proteinExistence type="predicted"/>
<dbReference type="EMBL" id="CP001299">
    <property type="protein sequence ID" value="ACK86402.1"/>
    <property type="molecule type" value="Genomic_DNA"/>
</dbReference>
<dbReference type="HOGENOM" id="CLU_1538289_0_0_5"/>
<organism evidence="1 2">
    <name type="scientific">Methylorubrum extorquens (strain CM4 / NCIMB 13688)</name>
    <name type="common">Methylobacterium extorquens</name>
    <dbReference type="NCBI Taxonomy" id="440085"/>
    <lineage>
        <taxon>Bacteria</taxon>
        <taxon>Pseudomonadati</taxon>
        <taxon>Pseudomonadota</taxon>
        <taxon>Alphaproteobacteria</taxon>
        <taxon>Hyphomicrobiales</taxon>
        <taxon>Methylobacteriaceae</taxon>
        <taxon>Methylorubrum</taxon>
    </lineage>
</organism>
<reference evidence="1 2" key="1">
    <citation type="submission" date="2008-12" db="EMBL/GenBank/DDBJ databases">
        <title>Complete sequence of plasmid1 of Methylobacterium chloromethanicum CM4.</title>
        <authorList>
            <consortium name="US DOE Joint Genome Institute"/>
            <person name="Lucas S."/>
            <person name="Copeland A."/>
            <person name="Lapidus A."/>
            <person name="Glavina del Rio T."/>
            <person name="Dalin E."/>
            <person name="Tice H."/>
            <person name="Bruce D."/>
            <person name="Goodwin L."/>
            <person name="Pitluck S."/>
            <person name="Chertkov O."/>
            <person name="Brettin T."/>
            <person name="Detter J.C."/>
            <person name="Han C."/>
            <person name="Larimer F."/>
            <person name="Land M."/>
            <person name="Hauser L."/>
            <person name="Kyrpides N."/>
            <person name="Mikhailova N."/>
            <person name="Marx C."/>
            <person name="Richardson P."/>
        </authorList>
    </citation>
    <scope>NUCLEOTIDE SEQUENCE [LARGE SCALE GENOMIC DNA]</scope>
    <source>
        <strain evidence="2">CM4 / NCIMB 13688</strain>
        <plasmid evidence="1 2">pCMU01</plasmid>
    </source>
</reference>
<dbReference type="RefSeq" id="WP_012606292.1">
    <property type="nucleotide sequence ID" value="NC_011758.1"/>
</dbReference>
<sequence>MSANASQRVVGLIGCPASGKSTMAASFLPSAGWTHLTLDDLRQALWPPHRQVYWQIRATGYDLAAQQVLHRLKEAALDLALAQGFSVVMADTHLTKPVFARELEIIARHGITVEWKLLDVPWDELVRRNRQRGLIDPAHRVTDEILAATYQALHAEDAWWRSLPSEQIEIIPCV</sequence>